<reference evidence="1 2" key="1">
    <citation type="journal article" date="2020" name="Cell">
        <title>Large-Scale Comparative Analyses of Tick Genomes Elucidate Their Genetic Diversity and Vector Capacities.</title>
        <authorList>
            <consortium name="Tick Genome and Microbiome Consortium (TIGMIC)"/>
            <person name="Jia N."/>
            <person name="Wang J."/>
            <person name="Shi W."/>
            <person name="Du L."/>
            <person name="Sun Y."/>
            <person name="Zhan W."/>
            <person name="Jiang J.F."/>
            <person name="Wang Q."/>
            <person name="Zhang B."/>
            <person name="Ji P."/>
            <person name="Bell-Sakyi L."/>
            <person name="Cui X.M."/>
            <person name="Yuan T.T."/>
            <person name="Jiang B.G."/>
            <person name="Yang W.F."/>
            <person name="Lam T.T."/>
            <person name="Chang Q.C."/>
            <person name="Ding S.J."/>
            <person name="Wang X.J."/>
            <person name="Zhu J.G."/>
            <person name="Ruan X.D."/>
            <person name="Zhao L."/>
            <person name="Wei J.T."/>
            <person name="Ye R.Z."/>
            <person name="Que T.C."/>
            <person name="Du C.H."/>
            <person name="Zhou Y.H."/>
            <person name="Cheng J.X."/>
            <person name="Dai P.F."/>
            <person name="Guo W.B."/>
            <person name="Han X.H."/>
            <person name="Huang E.J."/>
            <person name="Li L.F."/>
            <person name="Wei W."/>
            <person name="Gao Y.C."/>
            <person name="Liu J.Z."/>
            <person name="Shao H.Z."/>
            <person name="Wang X."/>
            <person name="Wang C.C."/>
            <person name="Yang T.C."/>
            <person name="Huo Q.B."/>
            <person name="Li W."/>
            <person name="Chen H.Y."/>
            <person name="Chen S.E."/>
            <person name="Zhou L.G."/>
            <person name="Ni X.B."/>
            <person name="Tian J.H."/>
            <person name="Sheng Y."/>
            <person name="Liu T."/>
            <person name="Pan Y.S."/>
            <person name="Xia L.Y."/>
            <person name="Li J."/>
            <person name="Zhao F."/>
            <person name="Cao W.C."/>
        </authorList>
    </citation>
    <scope>NUCLEOTIDE SEQUENCE [LARGE SCALE GENOMIC DNA]</scope>
    <source>
        <strain evidence="1">Iper-2018</strain>
    </source>
</reference>
<dbReference type="Proteomes" id="UP000805193">
    <property type="component" value="Unassembled WGS sequence"/>
</dbReference>
<accession>A0AC60R0X3</accession>
<protein>
    <submittedName>
        <fullName evidence="1">Uncharacterized protein</fullName>
    </submittedName>
</protein>
<dbReference type="EMBL" id="JABSTQ010000916">
    <property type="protein sequence ID" value="KAG0445117.1"/>
    <property type="molecule type" value="Genomic_DNA"/>
</dbReference>
<proteinExistence type="predicted"/>
<organism evidence="1 2">
    <name type="scientific">Ixodes persulcatus</name>
    <name type="common">Taiga tick</name>
    <dbReference type="NCBI Taxonomy" id="34615"/>
    <lineage>
        <taxon>Eukaryota</taxon>
        <taxon>Metazoa</taxon>
        <taxon>Ecdysozoa</taxon>
        <taxon>Arthropoda</taxon>
        <taxon>Chelicerata</taxon>
        <taxon>Arachnida</taxon>
        <taxon>Acari</taxon>
        <taxon>Parasitiformes</taxon>
        <taxon>Ixodida</taxon>
        <taxon>Ixodoidea</taxon>
        <taxon>Ixodidae</taxon>
        <taxon>Ixodinae</taxon>
        <taxon>Ixodes</taxon>
    </lineage>
</organism>
<evidence type="ECO:0000313" key="2">
    <source>
        <dbReference type="Proteomes" id="UP000805193"/>
    </source>
</evidence>
<keyword evidence="2" id="KW-1185">Reference proteome</keyword>
<gene>
    <name evidence="1" type="ORF">HPB47_021089</name>
</gene>
<evidence type="ECO:0000313" key="1">
    <source>
        <dbReference type="EMBL" id="KAG0445117.1"/>
    </source>
</evidence>
<name>A0AC60R0X3_IXOPE</name>
<sequence length="293" mass="33179">MRRKRKAPDDYAKEYPDFDTCTDPLSIICKYCRITVSLKDGKGATRITEHITSKRHVPHQSSLEECITRVSRKKNDADDVAHNFCRALCKAGISLKKTDGPLGELFRDMFPVARTMPSAAMMYRKYLPDVFARDLSVVQEECKNRPISLTVDETPELRGRPAVAVLVTFFDFELLQRKTFMAGLQVLQQCNAVAVGVLVQEVLGKLGKSFRDVCVLSSDSASYMHKLHRDPQLSQPDFIALHFKDPCHLLNVTLNEGMKLVEFGAVQDFVVHFPALLKSSREIRRKFNVLCTP</sequence>
<comment type="caution">
    <text evidence="1">The sequence shown here is derived from an EMBL/GenBank/DDBJ whole genome shotgun (WGS) entry which is preliminary data.</text>
</comment>